<organism evidence="5 6">
    <name type="scientific">Actinomortierella ambigua</name>
    <dbReference type="NCBI Taxonomy" id="1343610"/>
    <lineage>
        <taxon>Eukaryota</taxon>
        <taxon>Fungi</taxon>
        <taxon>Fungi incertae sedis</taxon>
        <taxon>Mucoromycota</taxon>
        <taxon>Mortierellomycotina</taxon>
        <taxon>Mortierellomycetes</taxon>
        <taxon>Mortierellales</taxon>
        <taxon>Mortierellaceae</taxon>
        <taxon>Actinomortierella</taxon>
    </lineage>
</organism>
<dbReference type="EMBL" id="JAAAJB010000449">
    <property type="protein sequence ID" value="KAG0255645.1"/>
    <property type="molecule type" value="Genomic_DNA"/>
</dbReference>
<feature type="compositionally biased region" description="Pro residues" evidence="2">
    <location>
        <begin position="385"/>
        <end position="394"/>
    </location>
</feature>
<evidence type="ECO:0000256" key="2">
    <source>
        <dbReference type="SAM" id="MobiDB-lite"/>
    </source>
</evidence>
<evidence type="ECO:0000259" key="4">
    <source>
        <dbReference type="Pfam" id="PF10342"/>
    </source>
</evidence>
<feature type="compositionally biased region" description="Pro residues" evidence="2">
    <location>
        <begin position="231"/>
        <end position="243"/>
    </location>
</feature>
<evidence type="ECO:0000313" key="6">
    <source>
        <dbReference type="Proteomes" id="UP000807716"/>
    </source>
</evidence>
<keyword evidence="6" id="KW-1185">Reference proteome</keyword>
<evidence type="ECO:0000256" key="1">
    <source>
        <dbReference type="ARBA" id="ARBA00022729"/>
    </source>
</evidence>
<feature type="domain" description="Yeast cell wall synthesis Kre9/Knh1-like N-terminal" evidence="4">
    <location>
        <begin position="262"/>
        <end position="351"/>
    </location>
</feature>
<feature type="region of interest" description="Disordered" evidence="2">
    <location>
        <begin position="360"/>
        <end position="422"/>
    </location>
</feature>
<dbReference type="Pfam" id="PF10342">
    <property type="entry name" value="Kre9_KNH"/>
    <property type="match status" value="1"/>
</dbReference>
<dbReference type="Proteomes" id="UP000807716">
    <property type="component" value="Unassembled WGS sequence"/>
</dbReference>
<sequence length="443" mass="44951">MKVLSISAVLCMAATAFAVVPQDHGASTHDSTVANGGANREFVDISTPENINRLPEGVARHEWLEKHKEHGLEAHRDGHSSQSDTDDDVDGDGDDKGKSGKGSDDEDDSHGSGDGKKGNPGNKKGGDGKKNGPGNGKTGPANGGGGGGKAPGSGGGGVGAKPAPASPGAPAKPATPAKPGAPAKPGVPAKPGAPGTPVAPAKPGAPATAPGTPAKPGAPATPGAPAKGTTPAPPPAGSTQPPPDDMKSDITSPVWLVQPFGASIWEQGVEYVISWGPNPEASYAQNFPAKTPITIYLNQDQKELTVLATDIDSSLNMWKWKVPTTLPPAKDYSIRLGAEGKLDTYSHYFEIVAAGDKRATPSNVGEPLEMPQKGDVTGSLDKIAPAPPPNPVPDVKPDPETTDQPATETPPEPAKPVVKSDGSEVKSNILALALALFGAVYFL</sequence>
<feature type="compositionally biased region" description="Gly residues" evidence="2">
    <location>
        <begin position="131"/>
        <end position="159"/>
    </location>
</feature>
<feature type="compositionally biased region" description="Basic and acidic residues" evidence="2">
    <location>
        <begin position="94"/>
        <end position="117"/>
    </location>
</feature>
<feature type="compositionally biased region" description="Acidic residues" evidence="2">
    <location>
        <begin position="84"/>
        <end position="93"/>
    </location>
</feature>
<comment type="caution">
    <text evidence="5">The sequence shown here is derived from an EMBL/GenBank/DDBJ whole genome shotgun (WGS) entry which is preliminary data.</text>
</comment>
<accession>A0A9P6PZZ1</accession>
<proteinExistence type="predicted"/>
<evidence type="ECO:0000256" key="3">
    <source>
        <dbReference type="SAM" id="SignalP"/>
    </source>
</evidence>
<reference evidence="5" key="1">
    <citation type="journal article" date="2020" name="Fungal Divers.">
        <title>Resolving the Mortierellaceae phylogeny through synthesis of multi-gene phylogenetics and phylogenomics.</title>
        <authorList>
            <person name="Vandepol N."/>
            <person name="Liber J."/>
            <person name="Desiro A."/>
            <person name="Na H."/>
            <person name="Kennedy M."/>
            <person name="Barry K."/>
            <person name="Grigoriev I.V."/>
            <person name="Miller A.N."/>
            <person name="O'Donnell K."/>
            <person name="Stajich J.E."/>
            <person name="Bonito G."/>
        </authorList>
    </citation>
    <scope>NUCLEOTIDE SEQUENCE</scope>
    <source>
        <strain evidence="5">BC1065</strain>
    </source>
</reference>
<feature type="chain" id="PRO_5040477291" description="Yeast cell wall synthesis Kre9/Knh1-like N-terminal domain-containing protein" evidence="3">
    <location>
        <begin position="19"/>
        <end position="443"/>
    </location>
</feature>
<feature type="signal peptide" evidence="3">
    <location>
        <begin position="1"/>
        <end position="18"/>
    </location>
</feature>
<feature type="region of interest" description="Disordered" evidence="2">
    <location>
        <begin position="24"/>
        <end position="49"/>
    </location>
</feature>
<gene>
    <name evidence="5" type="ORF">DFQ27_006129</name>
</gene>
<dbReference type="InterPro" id="IPR018466">
    <property type="entry name" value="Kre9/Knh1-like_N"/>
</dbReference>
<dbReference type="OrthoDB" id="2269410at2759"/>
<protein>
    <recommendedName>
        <fullName evidence="4">Yeast cell wall synthesis Kre9/Knh1-like N-terminal domain-containing protein</fullName>
    </recommendedName>
</protein>
<keyword evidence="1 3" id="KW-0732">Signal</keyword>
<feature type="compositionally biased region" description="Low complexity" evidence="2">
    <location>
        <begin position="160"/>
        <end position="230"/>
    </location>
</feature>
<feature type="region of interest" description="Disordered" evidence="2">
    <location>
        <begin position="71"/>
        <end position="250"/>
    </location>
</feature>
<name>A0A9P6PZZ1_9FUNG</name>
<dbReference type="AlphaFoldDB" id="A0A9P6PZZ1"/>
<evidence type="ECO:0000313" key="5">
    <source>
        <dbReference type="EMBL" id="KAG0255645.1"/>
    </source>
</evidence>